<dbReference type="AlphaFoldDB" id="A0A3D9S2R2"/>
<dbReference type="EMBL" id="QTTN01000011">
    <property type="protein sequence ID" value="REE86162.1"/>
    <property type="molecule type" value="Genomic_DNA"/>
</dbReference>
<dbReference type="Proteomes" id="UP000256304">
    <property type="component" value="Unassembled WGS sequence"/>
</dbReference>
<dbReference type="InterPro" id="IPR021109">
    <property type="entry name" value="Peptidase_aspartic_dom_sf"/>
</dbReference>
<name>A0A3D9S2R2_9BACL</name>
<dbReference type="OrthoDB" id="463626at2"/>
<keyword evidence="2" id="KW-1185">Reference proteome</keyword>
<organism evidence="1 2">
    <name type="scientific">Paenibacillus taihuensis</name>
    <dbReference type="NCBI Taxonomy" id="1156355"/>
    <lineage>
        <taxon>Bacteria</taxon>
        <taxon>Bacillati</taxon>
        <taxon>Bacillota</taxon>
        <taxon>Bacilli</taxon>
        <taxon>Bacillales</taxon>
        <taxon>Paenibacillaceae</taxon>
        <taxon>Paenibacillus</taxon>
    </lineage>
</organism>
<accession>A0A3D9S2R2</accession>
<sequence length="78" mass="9011">MRFNYDGQLLTYGIGGSVAFYTKILDEIFIDKVRLTEVEIDVGMLPRHHKGLLGLDILKKYGFIIDLHQLELYTSHNN</sequence>
<reference evidence="1 2" key="1">
    <citation type="submission" date="2018-08" db="EMBL/GenBank/DDBJ databases">
        <title>Genomic Encyclopedia of Type Strains, Phase III (KMG-III): the genomes of soil and plant-associated and newly described type strains.</title>
        <authorList>
            <person name="Whitman W."/>
        </authorList>
    </citation>
    <scope>NUCLEOTIDE SEQUENCE [LARGE SCALE GENOMIC DNA]</scope>
    <source>
        <strain evidence="1 2">CGMCC 1.10966</strain>
    </source>
</reference>
<evidence type="ECO:0000313" key="1">
    <source>
        <dbReference type="EMBL" id="REE86162.1"/>
    </source>
</evidence>
<proteinExistence type="predicted"/>
<comment type="caution">
    <text evidence="1">The sequence shown here is derived from an EMBL/GenBank/DDBJ whole genome shotgun (WGS) entry which is preliminary data.</text>
</comment>
<protein>
    <submittedName>
        <fullName evidence="1">Uncharacterized protein</fullName>
    </submittedName>
</protein>
<evidence type="ECO:0000313" key="2">
    <source>
        <dbReference type="Proteomes" id="UP000256304"/>
    </source>
</evidence>
<dbReference type="Gene3D" id="2.40.70.10">
    <property type="entry name" value="Acid Proteases"/>
    <property type="match status" value="1"/>
</dbReference>
<gene>
    <name evidence="1" type="ORF">A8990_11159</name>
</gene>